<dbReference type="GO" id="GO:0005737">
    <property type="term" value="C:cytoplasm"/>
    <property type="evidence" value="ECO:0007669"/>
    <property type="project" value="TreeGrafter"/>
</dbReference>
<feature type="modified residue" description="N6-(pyridoxal phosphate)lysine" evidence="6">
    <location>
        <position position="317"/>
    </location>
</feature>
<evidence type="ECO:0000313" key="9">
    <source>
        <dbReference type="Proteomes" id="UP001165079"/>
    </source>
</evidence>
<sequence>MSSLAPGTPLFTSFNDSAALDRLRSLLTSAIDTVAATRENPGPVTPGGPDSAAAHAAKLLPELLDGRAAADPDEAMRRLFTAFATWSIDVTDPATVARMQCPPTLYATTAELVAAALNQSLHAWEAGPFALELERHVVALINGLIGYGPGAGGTITAGGSLSNIMAMLLARDEIVDRRFGTGAAKAGLSGLGVRPVVLCSSATHFSIGRGAAIAGIGEDAILRVPTDRRGQILVEETARFIADLPDTDLPVILVACAGSTDIGWSDPIPQLCELARRHGIWLHADAAYGGGALFSQQRRHLLDGIAEADSVTMDLHKFGWAPAAAGMFLVRDEQTLRHLSAQATSLNAQDDVDGGFVGLYGTSVQATRRSDALKIAANLAVLGVDGIGDLVDRCCELARHAAARVESEPLLDLAEPPVLSTVLFRYLPPDGRDADAFNAELRRRLATLGRALMARTWSTEEDGSRVVRLKLMLLNPATTTAQLDELIDTILATAAEMTG</sequence>
<protein>
    <submittedName>
        <fullName evidence="8">L-2,4-diaminobutyrate decarboxylase</fullName>
    </submittedName>
</protein>
<dbReference type="GO" id="GO:0019752">
    <property type="term" value="P:carboxylic acid metabolic process"/>
    <property type="evidence" value="ECO:0007669"/>
    <property type="project" value="InterPro"/>
</dbReference>
<gene>
    <name evidence="8" type="ORF">Afil01_30790</name>
</gene>
<evidence type="ECO:0000256" key="1">
    <source>
        <dbReference type="ARBA" id="ARBA00001933"/>
    </source>
</evidence>
<evidence type="ECO:0000256" key="7">
    <source>
        <dbReference type="RuleBase" id="RU000382"/>
    </source>
</evidence>
<evidence type="ECO:0000256" key="6">
    <source>
        <dbReference type="PIRSR" id="PIRSR602129-50"/>
    </source>
</evidence>
<name>A0A9W6SM21_9ACTN</name>
<evidence type="ECO:0000256" key="4">
    <source>
        <dbReference type="ARBA" id="ARBA00022898"/>
    </source>
</evidence>
<dbReference type="GO" id="GO:0030170">
    <property type="term" value="F:pyridoxal phosphate binding"/>
    <property type="evidence" value="ECO:0007669"/>
    <property type="project" value="InterPro"/>
</dbReference>
<comment type="cofactor">
    <cofactor evidence="1 6 7">
        <name>pyridoxal 5'-phosphate</name>
        <dbReference type="ChEBI" id="CHEBI:597326"/>
    </cofactor>
</comment>
<dbReference type="Proteomes" id="UP001165079">
    <property type="component" value="Unassembled WGS sequence"/>
</dbReference>
<proteinExistence type="inferred from homology"/>
<dbReference type="SUPFAM" id="SSF53383">
    <property type="entry name" value="PLP-dependent transferases"/>
    <property type="match status" value="1"/>
</dbReference>
<evidence type="ECO:0000313" key="8">
    <source>
        <dbReference type="EMBL" id="GLZ78272.1"/>
    </source>
</evidence>
<dbReference type="AlphaFoldDB" id="A0A9W6SM21"/>
<dbReference type="InterPro" id="IPR015424">
    <property type="entry name" value="PyrdxlP-dep_Trfase"/>
</dbReference>
<comment type="caution">
    <text evidence="8">The sequence shown here is derived from an EMBL/GenBank/DDBJ whole genome shotgun (WGS) entry which is preliminary data.</text>
</comment>
<dbReference type="Pfam" id="PF00282">
    <property type="entry name" value="Pyridoxal_deC"/>
    <property type="match status" value="1"/>
</dbReference>
<dbReference type="InterPro" id="IPR015421">
    <property type="entry name" value="PyrdxlP-dep_Trfase_major"/>
</dbReference>
<dbReference type="EMBL" id="BSTX01000002">
    <property type="protein sequence ID" value="GLZ78272.1"/>
    <property type="molecule type" value="Genomic_DNA"/>
</dbReference>
<evidence type="ECO:0000256" key="3">
    <source>
        <dbReference type="ARBA" id="ARBA00022793"/>
    </source>
</evidence>
<dbReference type="Gene3D" id="3.90.1150.10">
    <property type="entry name" value="Aspartate Aminotransferase, domain 1"/>
    <property type="match status" value="1"/>
</dbReference>
<dbReference type="PANTHER" id="PTHR45677">
    <property type="entry name" value="GLUTAMATE DECARBOXYLASE-RELATED"/>
    <property type="match status" value="1"/>
</dbReference>
<dbReference type="GO" id="GO:0004058">
    <property type="term" value="F:aromatic-L-amino-acid decarboxylase activity"/>
    <property type="evidence" value="ECO:0007669"/>
    <property type="project" value="UniProtKB-ARBA"/>
</dbReference>
<keyword evidence="9" id="KW-1185">Reference proteome</keyword>
<accession>A0A9W6SM21</accession>
<dbReference type="InterPro" id="IPR015422">
    <property type="entry name" value="PyrdxlP-dep_Trfase_small"/>
</dbReference>
<comment type="similarity">
    <text evidence="2 7">Belongs to the group II decarboxylase family.</text>
</comment>
<dbReference type="RefSeq" id="WP_285663433.1">
    <property type="nucleotide sequence ID" value="NZ_BSTX01000002.1"/>
</dbReference>
<keyword evidence="4 6" id="KW-0663">Pyridoxal phosphate</keyword>
<dbReference type="InterPro" id="IPR002129">
    <property type="entry name" value="PyrdxlP-dep_de-COase"/>
</dbReference>
<organism evidence="8 9">
    <name type="scientific">Actinorhabdospora filicis</name>
    <dbReference type="NCBI Taxonomy" id="1785913"/>
    <lineage>
        <taxon>Bacteria</taxon>
        <taxon>Bacillati</taxon>
        <taxon>Actinomycetota</taxon>
        <taxon>Actinomycetes</taxon>
        <taxon>Micromonosporales</taxon>
        <taxon>Micromonosporaceae</taxon>
        <taxon>Actinorhabdospora</taxon>
    </lineage>
</organism>
<dbReference type="PANTHER" id="PTHR45677:SF8">
    <property type="entry name" value="CYSTEINE SULFINIC ACID DECARBOXYLASE"/>
    <property type="match status" value="1"/>
</dbReference>
<reference evidence="8" key="1">
    <citation type="submission" date="2023-03" db="EMBL/GenBank/DDBJ databases">
        <title>Actinorhabdospora filicis NBRC 111898.</title>
        <authorList>
            <person name="Ichikawa N."/>
            <person name="Sato H."/>
            <person name="Tonouchi N."/>
        </authorList>
    </citation>
    <scope>NUCLEOTIDE SEQUENCE</scope>
    <source>
        <strain evidence="8">NBRC 111898</strain>
    </source>
</reference>
<keyword evidence="3" id="KW-0210">Decarboxylase</keyword>
<keyword evidence="5 7" id="KW-0456">Lyase</keyword>
<evidence type="ECO:0000256" key="2">
    <source>
        <dbReference type="ARBA" id="ARBA00009533"/>
    </source>
</evidence>
<dbReference type="Gene3D" id="3.40.640.10">
    <property type="entry name" value="Type I PLP-dependent aspartate aminotransferase-like (Major domain)"/>
    <property type="match status" value="1"/>
</dbReference>
<evidence type="ECO:0000256" key="5">
    <source>
        <dbReference type="ARBA" id="ARBA00023239"/>
    </source>
</evidence>